<name>A0ACC0VUU8_9STRA</name>
<sequence length="114" mass="12685">MRLIVAFLGIALCLVSHNLVRCTLRISISGKTALMFFSGFNIFLRSVYVGRSSKYVKVVNIKNNGKWEVVSNILHEHYTTKIMELGIMATHGSYPVALREDKVGRGPITTGEKA</sequence>
<proteinExistence type="predicted"/>
<reference evidence="1 2" key="1">
    <citation type="journal article" date="2022" name="bioRxiv">
        <title>The genome of the oomycete Peronosclerospora sorghi, a cosmopolitan pathogen of maize and sorghum, is inflated with dispersed pseudogenes.</title>
        <authorList>
            <person name="Fletcher K."/>
            <person name="Martin F."/>
            <person name="Isakeit T."/>
            <person name="Cavanaugh K."/>
            <person name="Magill C."/>
            <person name="Michelmore R."/>
        </authorList>
    </citation>
    <scope>NUCLEOTIDE SEQUENCE [LARGE SCALE GENOMIC DNA]</scope>
    <source>
        <strain evidence="1">P6</strain>
    </source>
</reference>
<dbReference type="Proteomes" id="UP001163321">
    <property type="component" value="Chromosome 7"/>
</dbReference>
<dbReference type="EMBL" id="CM047586">
    <property type="protein sequence ID" value="KAI9909613.1"/>
    <property type="molecule type" value="Genomic_DNA"/>
</dbReference>
<comment type="caution">
    <text evidence="1">The sequence shown here is derived from an EMBL/GenBank/DDBJ whole genome shotgun (WGS) entry which is preliminary data.</text>
</comment>
<keyword evidence="2" id="KW-1185">Reference proteome</keyword>
<evidence type="ECO:0000313" key="2">
    <source>
        <dbReference type="Proteomes" id="UP001163321"/>
    </source>
</evidence>
<organism evidence="1 2">
    <name type="scientific">Peronosclerospora sorghi</name>
    <dbReference type="NCBI Taxonomy" id="230839"/>
    <lineage>
        <taxon>Eukaryota</taxon>
        <taxon>Sar</taxon>
        <taxon>Stramenopiles</taxon>
        <taxon>Oomycota</taxon>
        <taxon>Peronosporomycetes</taxon>
        <taxon>Peronosporales</taxon>
        <taxon>Peronosporaceae</taxon>
        <taxon>Peronosclerospora</taxon>
    </lineage>
</organism>
<protein>
    <submittedName>
        <fullName evidence="1">Uncharacterized protein</fullName>
    </submittedName>
</protein>
<accession>A0ACC0VUU8</accession>
<gene>
    <name evidence="1" type="ORF">PsorP6_014454</name>
</gene>
<evidence type="ECO:0000313" key="1">
    <source>
        <dbReference type="EMBL" id="KAI9909613.1"/>
    </source>
</evidence>